<sequence length="189" mass="20839">MNTRHSDIALILIDIQKGLDDWHYYGGNRNNPEAEKNASRILEVFRTSALPIFHVQHSSQNAKSPLHASKPGFQIKPEVGPLPDEPVYVKNVNSAFIGTSLQKDLEDAEIKKLVVVGLTTNHCISTSVRMGANLGFEIFLIADACAAFDQVGIDGSKQEAELVHQVSLGNLKDEFAKILDTEQLITEFL</sequence>
<reference evidence="3 4" key="1">
    <citation type="submission" date="2020-04" db="EMBL/GenBank/DDBJ databases">
        <authorList>
            <person name="Yoon J."/>
        </authorList>
    </citation>
    <scope>NUCLEOTIDE SEQUENCE [LARGE SCALE GENOMIC DNA]</scope>
    <source>
        <strain evidence="3 4">DJ-13</strain>
    </source>
</reference>
<keyword evidence="1 3" id="KW-0378">Hydrolase</keyword>
<dbReference type="PANTHER" id="PTHR43540:SF1">
    <property type="entry name" value="ISOCHORISMATASE HYDROLASE"/>
    <property type="match status" value="1"/>
</dbReference>
<gene>
    <name evidence="3" type="ORF">HCU67_12260</name>
</gene>
<dbReference type="SUPFAM" id="SSF52499">
    <property type="entry name" value="Isochorismatase-like hydrolases"/>
    <property type="match status" value="1"/>
</dbReference>
<dbReference type="InterPro" id="IPR050272">
    <property type="entry name" value="Isochorismatase-like_hydrls"/>
</dbReference>
<dbReference type="PANTHER" id="PTHR43540">
    <property type="entry name" value="PEROXYUREIDOACRYLATE/UREIDOACRYLATE AMIDOHYDROLASE-RELATED"/>
    <property type="match status" value="1"/>
</dbReference>
<organism evidence="3 4">
    <name type="scientific">Croceivirga thetidis</name>
    <dbReference type="NCBI Taxonomy" id="2721623"/>
    <lineage>
        <taxon>Bacteria</taxon>
        <taxon>Pseudomonadati</taxon>
        <taxon>Bacteroidota</taxon>
        <taxon>Flavobacteriia</taxon>
        <taxon>Flavobacteriales</taxon>
        <taxon>Flavobacteriaceae</taxon>
        <taxon>Croceivirga</taxon>
    </lineage>
</organism>
<proteinExistence type="predicted"/>
<dbReference type="Proteomes" id="UP000718451">
    <property type="component" value="Unassembled WGS sequence"/>
</dbReference>
<feature type="domain" description="Isochorismatase-like" evidence="2">
    <location>
        <begin position="9"/>
        <end position="183"/>
    </location>
</feature>
<dbReference type="InterPro" id="IPR000868">
    <property type="entry name" value="Isochorismatase-like_dom"/>
</dbReference>
<evidence type="ECO:0000256" key="1">
    <source>
        <dbReference type="ARBA" id="ARBA00022801"/>
    </source>
</evidence>
<keyword evidence="4" id="KW-1185">Reference proteome</keyword>
<dbReference type="RefSeq" id="WP_168552902.1">
    <property type="nucleotide sequence ID" value="NZ_JAAWWL010000002.1"/>
</dbReference>
<evidence type="ECO:0000313" key="3">
    <source>
        <dbReference type="EMBL" id="NKI32721.1"/>
    </source>
</evidence>
<evidence type="ECO:0000313" key="4">
    <source>
        <dbReference type="Proteomes" id="UP000718451"/>
    </source>
</evidence>
<dbReference type="EMBL" id="JAAWWL010000002">
    <property type="protein sequence ID" value="NKI32721.1"/>
    <property type="molecule type" value="Genomic_DNA"/>
</dbReference>
<dbReference type="Gene3D" id="3.40.50.850">
    <property type="entry name" value="Isochorismatase-like"/>
    <property type="match status" value="1"/>
</dbReference>
<evidence type="ECO:0000259" key="2">
    <source>
        <dbReference type="Pfam" id="PF00857"/>
    </source>
</evidence>
<dbReference type="InterPro" id="IPR036380">
    <property type="entry name" value="Isochorismatase-like_sf"/>
</dbReference>
<dbReference type="Pfam" id="PF00857">
    <property type="entry name" value="Isochorismatase"/>
    <property type="match status" value="1"/>
</dbReference>
<name>A0ABX1GUL2_9FLAO</name>
<dbReference type="GO" id="GO:0016787">
    <property type="term" value="F:hydrolase activity"/>
    <property type="evidence" value="ECO:0007669"/>
    <property type="project" value="UniProtKB-KW"/>
</dbReference>
<protein>
    <submittedName>
        <fullName evidence="3">Cysteine hydrolase</fullName>
    </submittedName>
</protein>
<dbReference type="CDD" id="cd01014">
    <property type="entry name" value="nicotinamidase_related"/>
    <property type="match status" value="1"/>
</dbReference>
<accession>A0ABX1GUL2</accession>
<comment type="caution">
    <text evidence="3">The sequence shown here is derived from an EMBL/GenBank/DDBJ whole genome shotgun (WGS) entry which is preliminary data.</text>
</comment>